<gene>
    <name evidence="3" type="ORF">LZC95_14410</name>
</gene>
<sequence length="547" mass="59148">MMNTSSLRRMLFLALATPFLHCGDSTSSNDTPDAPLARLTESLGGATALASLRTLSIDAAGLHSAYDEGFEPGADPTPASDFTFAGRIDVAGGRMRLSYTRSYRAIVPGATSDYSEIVSGQRGYVRGIESVFGGPAGTVGAPMSSARWSATRRHQLITNPHLLLRERSAQDVRDEGVETRDGRSFRRIVVSDPEGVRDFTLRLDEAGRIAELSTVESDHLRGDIDVDVRYERWEPSGGLFFPRRVSVAVDHRTVRVEDRANIQVNAPLDEGLFAFPDAPGTEFLEDHADFGLRNAQSFQRFAGLGLNSFVDPLHETVVGVQLSPGVYHLVGTGHHSMLVDQGTSSVLVEAPLDEARSKALLAWIDANLPGGLAAHPISNVIMTHHHADHSAGLRTFVARGAAVVVARESEAFMRDILTSAHTIEPDDLSARRDIVPTLRPVESEGSLTIGNVTAYHVRSSHAADMLIVHVTAPGSPGILFNSDLYNPTEGELIPARVERAVGFNDALVRLGLNTPDRIFVGGHGNMAGTRHFNVTYAQFQAQLTRAQ</sequence>
<dbReference type="EMBL" id="CP089982">
    <property type="protein sequence ID" value="WXA98020.1"/>
    <property type="molecule type" value="Genomic_DNA"/>
</dbReference>
<reference evidence="3 4" key="1">
    <citation type="submission" date="2021-12" db="EMBL/GenBank/DDBJ databases">
        <title>Discovery of the Pendulisporaceae a myxobacterial family with distinct sporulation behavior and unique specialized metabolism.</title>
        <authorList>
            <person name="Garcia R."/>
            <person name="Popoff A."/>
            <person name="Bader C.D."/>
            <person name="Loehr J."/>
            <person name="Walesch S."/>
            <person name="Walt C."/>
            <person name="Boldt J."/>
            <person name="Bunk B."/>
            <person name="Haeckl F.J.F.P.J."/>
            <person name="Gunesch A.P."/>
            <person name="Birkelbach J."/>
            <person name="Nuebel U."/>
            <person name="Pietschmann T."/>
            <person name="Bach T."/>
            <person name="Mueller R."/>
        </authorList>
    </citation>
    <scope>NUCLEOTIDE SEQUENCE [LARGE SCALE GENOMIC DNA]</scope>
    <source>
        <strain evidence="3 4">MSr12523</strain>
    </source>
</reference>
<dbReference type="PANTHER" id="PTHR42951">
    <property type="entry name" value="METALLO-BETA-LACTAMASE DOMAIN-CONTAINING"/>
    <property type="match status" value="1"/>
</dbReference>
<dbReference type="PANTHER" id="PTHR42951:SF20">
    <property type="entry name" value="BETA LACTAMASE"/>
    <property type="match status" value="1"/>
</dbReference>
<dbReference type="Pfam" id="PF00753">
    <property type="entry name" value="Lactamase_B"/>
    <property type="match status" value="1"/>
</dbReference>
<dbReference type="InterPro" id="IPR036866">
    <property type="entry name" value="RibonucZ/Hydroxyglut_hydro"/>
</dbReference>
<proteinExistence type="predicted"/>
<name>A0ABZ2KKA3_9BACT</name>
<dbReference type="SMART" id="SM00849">
    <property type="entry name" value="Lactamase_B"/>
    <property type="match status" value="1"/>
</dbReference>
<feature type="chain" id="PRO_5046645901" evidence="1">
    <location>
        <begin position="23"/>
        <end position="547"/>
    </location>
</feature>
<keyword evidence="4" id="KW-1185">Reference proteome</keyword>
<dbReference type="Proteomes" id="UP001379533">
    <property type="component" value="Chromosome"/>
</dbReference>
<accession>A0ABZ2KKA3</accession>
<feature type="signal peptide" evidence="1">
    <location>
        <begin position="1"/>
        <end position="22"/>
    </location>
</feature>
<evidence type="ECO:0000256" key="1">
    <source>
        <dbReference type="SAM" id="SignalP"/>
    </source>
</evidence>
<protein>
    <submittedName>
        <fullName evidence="3">MBL fold metallo-hydrolase</fullName>
    </submittedName>
</protein>
<evidence type="ECO:0000313" key="3">
    <source>
        <dbReference type="EMBL" id="WXA98020.1"/>
    </source>
</evidence>
<dbReference type="Gene3D" id="3.60.15.10">
    <property type="entry name" value="Ribonuclease Z/Hydroxyacylglutathione hydrolase-like"/>
    <property type="match status" value="1"/>
</dbReference>
<evidence type="ECO:0000313" key="4">
    <source>
        <dbReference type="Proteomes" id="UP001379533"/>
    </source>
</evidence>
<organism evidence="3 4">
    <name type="scientific">Pendulispora brunnea</name>
    <dbReference type="NCBI Taxonomy" id="2905690"/>
    <lineage>
        <taxon>Bacteria</taxon>
        <taxon>Pseudomonadati</taxon>
        <taxon>Myxococcota</taxon>
        <taxon>Myxococcia</taxon>
        <taxon>Myxococcales</taxon>
        <taxon>Sorangiineae</taxon>
        <taxon>Pendulisporaceae</taxon>
        <taxon>Pendulispora</taxon>
    </lineage>
</organism>
<dbReference type="RefSeq" id="WP_394848639.1">
    <property type="nucleotide sequence ID" value="NZ_CP089982.1"/>
</dbReference>
<dbReference type="InterPro" id="IPR050855">
    <property type="entry name" value="NDM-1-like"/>
</dbReference>
<dbReference type="InterPro" id="IPR001279">
    <property type="entry name" value="Metallo-B-lactamas"/>
</dbReference>
<feature type="domain" description="Metallo-beta-lactamase" evidence="2">
    <location>
        <begin position="324"/>
        <end position="523"/>
    </location>
</feature>
<evidence type="ECO:0000259" key="2">
    <source>
        <dbReference type="SMART" id="SM00849"/>
    </source>
</evidence>
<keyword evidence="1" id="KW-0732">Signal</keyword>
<dbReference type="SUPFAM" id="SSF56281">
    <property type="entry name" value="Metallo-hydrolase/oxidoreductase"/>
    <property type="match status" value="1"/>
</dbReference>